<evidence type="ECO:0000259" key="2">
    <source>
        <dbReference type="Pfam" id="PF03468"/>
    </source>
</evidence>
<dbReference type="PANTHER" id="PTHR21596:SF23">
    <property type="entry name" value="FACTOR OF DNA METHYLATION 4"/>
    <property type="match status" value="1"/>
</dbReference>
<dbReference type="Gene3D" id="3.30.70.2890">
    <property type="entry name" value="XS domain"/>
    <property type="match status" value="1"/>
</dbReference>
<organism evidence="3 4">
    <name type="scientific">Linum tenue</name>
    <dbReference type="NCBI Taxonomy" id="586396"/>
    <lineage>
        <taxon>Eukaryota</taxon>
        <taxon>Viridiplantae</taxon>
        <taxon>Streptophyta</taxon>
        <taxon>Embryophyta</taxon>
        <taxon>Tracheophyta</taxon>
        <taxon>Spermatophyta</taxon>
        <taxon>Magnoliopsida</taxon>
        <taxon>eudicotyledons</taxon>
        <taxon>Gunneridae</taxon>
        <taxon>Pentapetalae</taxon>
        <taxon>rosids</taxon>
        <taxon>fabids</taxon>
        <taxon>Malpighiales</taxon>
        <taxon>Linaceae</taxon>
        <taxon>Linum</taxon>
    </lineage>
</organism>
<gene>
    <name evidence="3" type="ORF">LITE_LOCUS41410</name>
</gene>
<accession>A0AAV0Q5X8</accession>
<dbReference type="GO" id="GO:0080188">
    <property type="term" value="P:gene silencing by siRNA-directed DNA methylation"/>
    <property type="evidence" value="ECO:0007669"/>
    <property type="project" value="InterPro"/>
</dbReference>
<dbReference type="InterPro" id="IPR038588">
    <property type="entry name" value="XS_domain_sf"/>
</dbReference>
<sequence>MGGHSHMNCWEDACYREAKNQKLEIEDPDAGCPGSDDGWNSAEKPNSDLVLDPTDQGEKIVFPWMGLVANIKTVVKNGKPVGESGSKLRDEFIRKGYNPMRVHALWDWKGHSGFAIVEFKKSWEGYRDALKFDKDFALMGCGKADYFSSSVKHEERLFGWIARDDEYQSTGAIGAYLRKKTDLKSLSDIVADGERKDSKLVSSLQDELTVKHGHLMEMETKYKEASVSIIELVSQKDAMIVSYNEEIRKMQQIVHNDFNKILVEHQRAKHELEARRRELEQSEKQLREREAHNENEIKKLHQQKEMVHIIQGQMLLCDASLYYKFSPCCFQNKRAILEQRNADEQLFNLAQEHQRAKEALHKKVIELQTQLDAKQALELEIEQRKGALQVLEYLEEGESPEIREMKEKLEEKEDELEYLFALNQTLMTKNEKVEQELGAGRKELINGFQGMVAAGRATIGLRKALRGKSKLSTEEAELWHLKEDREATVVEGVEYILRIWKRLK</sequence>
<feature type="domain" description="XS" evidence="2">
    <location>
        <begin position="58"/>
        <end position="168"/>
    </location>
</feature>
<dbReference type="Proteomes" id="UP001154282">
    <property type="component" value="Unassembled WGS sequence"/>
</dbReference>
<keyword evidence="1" id="KW-0175">Coiled coil</keyword>
<evidence type="ECO:0000313" key="3">
    <source>
        <dbReference type="EMBL" id="CAI0539803.1"/>
    </source>
</evidence>
<dbReference type="InterPro" id="IPR005380">
    <property type="entry name" value="XS_domain"/>
</dbReference>
<dbReference type="PANTHER" id="PTHR21596">
    <property type="entry name" value="RIBONUCLEASE P SUBUNIT P38"/>
    <property type="match status" value="1"/>
</dbReference>
<feature type="coiled-coil region" evidence="1">
    <location>
        <begin position="262"/>
        <end position="303"/>
    </location>
</feature>
<comment type="caution">
    <text evidence="3">The sequence shown here is derived from an EMBL/GenBank/DDBJ whole genome shotgun (WGS) entry which is preliminary data.</text>
</comment>
<evidence type="ECO:0000313" key="4">
    <source>
        <dbReference type="Proteomes" id="UP001154282"/>
    </source>
</evidence>
<dbReference type="AlphaFoldDB" id="A0AAV0Q5X8"/>
<protein>
    <recommendedName>
        <fullName evidence="2">XS domain-containing protein</fullName>
    </recommendedName>
</protein>
<proteinExistence type="predicted"/>
<evidence type="ECO:0000256" key="1">
    <source>
        <dbReference type="SAM" id="Coils"/>
    </source>
</evidence>
<dbReference type="Pfam" id="PF03468">
    <property type="entry name" value="XS"/>
    <property type="match status" value="1"/>
</dbReference>
<reference evidence="3" key="1">
    <citation type="submission" date="2022-08" db="EMBL/GenBank/DDBJ databases">
        <authorList>
            <person name="Gutierrez-Valencia J."/>
        </authorList>
    </citation>
    <scope>NUCLEOTIDE SEQUENCE</scope>
</reference>
<name>A0AAV0Q5X8_9ROSI</name>
<dbReference type="EMBL" id="CAMGYJ010000009">
    <property type="protein sequence ID" value="CAI0539803.1"/>
    <property type="molecule type" value="Genomic_DNA"/>
</dbReference>
<keyword evidence="4" id="KW-1185">Reference proteome</keyword>
<dbReference type="InterPro" id="IPR045177">
    <property type="entry name" value="FDM1-5/IDN2"/>
</dbReference>